<dbReference type="KEGG" id="oxy:HCG48_14025"/>
<dbReference type="PANTHER" id="PTHR12631:SF10">
    <property type="entry name" value="BETA-XYLOSIDASE-LIKE PROTEIN-RELATED"/>
    <property type="match status" value="1"/>
</dbReference>
<keyword evidence="6" id="KW-1185">Reference proteome</keyword>
<dbReference type="InterPro" id="IPR049166">
    <property type="entry name" value="GH39_cat"/>
</dbReference>
<protein>
    <submittedName>
        <fullName evidence="5">Endo-1,4-beta-xylanase</fullName>
    </submittedName>
</protein>
<dbReference type="Gene3D" id="3.20.20.80">
    <property type="entry name" value="Glycosidases"/>
    <property type="match status" value="1"/>
</dbReference>
<reference evidence="5 6" key="1">
    <citation type="submission" date="2020-04" db="EMBL/GenBank/DDBJ databases">
        <authorList>
            <person name="Basu S."/>
            <person name="Maruthanayagam V."/>
            <person name="Chakraborty S."/>
            <person name="Pramanik A."/>
            <person name="Mukherjee J."/>
            <person name="Brink B."/>
        </authorList>
    </citation>
    <scope>NUCLEOTIDE SEQUENCE [LARGE SCALE GENOMIC DNA]</scope>
    <source>
        <strain evidence="5 6">AP17</strain>
    </source>
</reference>
<proteinExistence type="inferred from homology"/>
<feature type="domain" description="Glycosyl hydrolases family 39 N-terminal catalytic" evidence="4">
    <location>
        <begin position="89"/>
        <end position="266"/>
    </location>
</feature>
<dbReference type="EMBL" id="CP051167">
    <property type="protein sequence ID" value="QIZ71564.1"/>
    <property type="molecule type" value="Genomic_DNA"/>
</dbReference>
<dbReference type="InterPro" id="IPR017853">
    <property type="entry name" value="GH"/>
</dbReference>
<keyword evidence="2 5" id="KW-0378">Hydrolase</keyword>
<sequence length="471" mass="54090">MKRIEPWMILLFLCSFLTVHWLPAGGDRVVAAIEQLDGPTTEIPAEYFGMHIHRAVRKPQTPWPAISFHTWRLWDAYVAWPDLEPEPGEWNFEILDRYVEMARDRDVEILLPLGLSPTWASARPQEGSGYRPSGGWAAEPRNLEDWRNYVRTVATRYQGKIHYYEIWNEPNEGGFYSGSVAQMVVLAREAYQILKAIDPTIQVVSPAATGGSTTESLRYGPDWLKEYLEQGGGDYADIIGYHFYVTPQPPEGMLPLIARVQEVMREHGVGDKPLWNTESGWAQPKTFSSPQEAVGYVGRSHILQWVAGVSRFYWYAWDNHAWIALGMVERDNRTLTEAAIAYREIQDWLIGARLPSCEVDVEQNWVCALTQKDGDRSWIVWNQETTKTFEIPPSWAVSHARDLEGNHYNLDSEVASYRLNREGKLTLDIGQSPLLLEASDRPDGNRSHQWRSSFRRMASRLRKFLQFSLSM</sequence>
<accession>A0A6H1TYA3</accession>
<organism evidence="5 6">
    <name type="scientific">Oxynema aestuarii AP17</name>
    <dbReference type="NCBI Taxonomy" id="2064643"/>
    <lineage>
        <taxon>Bacteria</taxon>
        <taxon>Bacillati</taxon>
        <taxon>Cyanobacteriota</taxon>
        <taxon>Cyanophyceae</taxon>
        <taxon>Oscillatoriophycideae</taxon>
        <taxon>Oscillatoriales</taxon>
        <taxon>Oscillatoriaceae</taxon>
        <taxon>Oxynema</taxon>
        <taxon>Oxynema aestuarii</taxon>
    </lineage>
</organism>
<keyword evidence="5" id="KW-0119">Carbohydrate metabolism</keyword>
<dbReference type="RefSeq" id="WP_168569716.1">
    <property type="nucleotide sequence ID" value="NZ_CP051167.1"/>
</dbReference>
<keyword evidence="5" id="KW-0858">Xylan degradation</keyword>
<name>A0A6H1TYA3_9CYAN</name>
<dbReference type="PANTHER" id="PTHR12631">
    <property type="entry name" value="ALPHA-L-IDURONIDASE"/>
    <property type="match status" value="1"/>
</dbReference>
<evidence type="ECO:0000259" key="4">
    <source>
        <dbReference type="Pfam" id="PF01229"/>
    </source>
</evidence>
<dbReference type="Proteomes" id="UP000500857">
    <property type="component" value="Chromosome"/>
</dbReference>
<dbReference type="Pfam" id="PF01229">
    <property type="entry name" value="Glyco_hydro_39"/>
    <property type="match status" value="1"/>
</dbReference>
<evidence type="ECO:0000313" key="5">
    <source>
        <dbReference type="EMBL" id="QIZ71564.1"/>
    </source>
</evidence>
<evidence type="ECO:0000256" key="1">
    <source>
        <dbReference type="ARBA" id="ARBA00008875"/>
    </source>
</evidence>
<dbReference type="SUPFAM" id="SSF51445">
    <property type="entry name" value="(Trans)glycosidases"/>
    <property type="match status" value="1"/>
</dbReference>
<dbReference type="AlphaFoldDB" id="A0A6H1TYA3"/>
<evidence type="ECO:0000256" key="2">
    <source>
        <dbReference type="ARBA" id="ARBA00022801"/>
    </source>
</evidence>
<evidence type="ECO:0000313" key="6">
    <source>
        <dbReference type="Proteomes" id="UP000500857"/>
    </source>
</evidence>
<dbReference type="GO" id="GO:0045493">
    <property type="term" value="P:xylan catabolic process"/>
    <property type="evidence" value="ECO:0007669"/>
    <property type="project" value="UniProtKB-KW"/>
</dbReference>
<evidence type="ECO:0000256" key="3">
    <source>
        <dbReference type="ARBA" id="ARBA00023295"/>
    </source>
</evidence>
<dbReference type="InterPro" id="IPR051923">
    <property type="entry name" value="Glycosyl_Hydrolase_39"/>
</dbReference>
<gene>
    <name evidence="5" type="ORF">HCG48_14025</name>
</gene>
<keyword evidence="5" id="KW-0624">Polysaccharide degradation</keyword>
<dbReference type="GO" id="GO:0004553">
    <property type="term" value="F:hydrolase activity, hydrolyzing O-glycosyl compounds"/>
    <property type="evidence" value="ECO:0007669"/>
    <property type="project" value="TreeGrafter"/>
</dbReference>
<keyword evidence="3 5" id="KW-0326">Glycosidase</keyword>
<comment type="similarity">
    <text evidence="1">Belongs to the glycosyl hydrolase 39 family.</text>
</comment>